<evidence type="ECO:0000256" key="5">
    <source>
        <dbReference type="ARBA" id="ARBA00030172"/>
    </source>
</evidence>
<dbReference type="InterPro" id="IPR017476">
    <property type="entry name" value="UDP-Glc/GDP-Man"/>
</dbReference>
<gene>
    <name evidence="9" type="ORF">GCM10008985_01790</name>
    <name evidence="10" type="ORF">MUK72_10330</name>
</gene>
<dbReference type="InterPro" id="IPR036220">
    <property type="entry name" value="UDP-Glc/GDP-Man_DH_C_sf"/>
</dbReference>
<dbReference type="InterPro" id="IPR014027">
    <property type="entry name" value="UDP-Glc/GDP-Man_DH_C"/>
</dbReference>
<organism evidence="9 12">
    <name type="scientific">Halococcus dombrowskii</name>
    <dbReference type="NCBI Taxonomy" id="179637"/>
    <lineage>
        <taxon>Archaea</taxon>
        <taxon>Methanobacteriati</taxon>
        <taxon>Methanobacteriota</taxon>
        <taxon>Stenosarchaea group</taxon>
        <taxon>Halobacteria</taxon>
        <taxon>Halobacteriales</taxon>
        <taxon>Halococcaceae</taxon>
        <taxon>Halococcus</taxon>
    </lineage>
</organism>
<dbReference type="SUPFAM" id="SSF51735">
    <property type="entry name" value="NAD(P)-binding Rossmann-fold domains"/>
    <property type="match status" value="1"/>
</dbReference>
<dbReference type="SUPFAM" id="SSF52413">
    <property type="entry name" value="UDP-glucose/GDP-mannose dehydrogenase C-terminal domain"/>
    <property type="match status" value="1"/>
</dbReference>
<dbReference type="KEGG" id="hdo:MUK72_10330"/>
<comment type="similarity">
    <text evidence="7">Belongs to the UDP-glucose/GDP-mannose dehydrogenase family.</text>
</comment>
<dbReference type="GO" id="GO:0016628">
    <property type="term" value="F:oxidoreductase activity, acting on the CH-CH group of donors, NAD or NADP as acceptor"/>
    <property type="evidence" value="ECO:0007669"/>
    <property type="project" value="InterPro"/>
</dbReference>
<sequence>MSRAESVAPYGGARERMREAFRDGAIPVGVYGLGKMGLPLAAAYAEVCGNVIGADADEAVVDGIDRGECHVEGEPGLDALVERLVANDALRATDNRTAAAEASVHVVIVPTRLTEGNDPDVSILESVIRDVASGLSTGDLVVVECTVPPKTCREVVAPLLEAESDLSADEFGVAFCPERTSSGRALEDIRGAYPKVVGGIDDESTQAAHTIYEQLNAKGVITVADATTAEAVKLFEGVYRDVNIALANELARFTDELGIDVREAIATANTQPFCEIHDPGAGVGGHCIPYYPYFLANDRAEDAPLLRTARAVNDSMPGFTVRKLREEFEAEGRSLAETTVLVLGVAYRPGVAETAATPAGPIIDGLSDSGADVLCADPLIDDFSEFDATPVATHAITDRAIDGVVMVTPHEAFERIDWLAFSSPLVVVDGRGALDLSDSPHRVYTIGSGRDV</sequence>
<dbReference type="Pfam" id="PF03721">
    <property type="entry name" value="UDPG_MGDP_dh_N"/>
    <property type="match status" value="1"/>
</dbReference>
<dbReference type="GO" id="GO:0051287">
    <property type="term" value="F:NAD binding"/>
    <property type="evidence" value="ECO:0007669"/>
    <property type="project" value="InterPro"/>
</dbReference>
<evidence type="ECO:0000256" key="7">
    <source>
        <dbReference type="PIRNR" id="PIRNR000124"/>
    </source>
</evidence>
<dbReference type="Proteomes" id="UP001500962">
    <property type="component" value="Unassembled WGS sequence"/>
</dbReference>
<dbReference type="PIRSF" id="PIRSF000124">
    <property type="entry name" value="UDPglc_GDPman_dh"/>
    <property type="match status" value="1"/>
</dbReference>
<evidence type="ECO:0000259" key="8">
    <source>
        <dbReference type="SMART" id="SM00984"/>
    </source>
</evidence>
<evidence type="ECO:0000313" key="9">
    <source>
        <dbReference type="EMBL" id="GAA0449937.1"/>
    </source>
</evidence>
<reference evidence="9" key="3">
    <citation type="submission" date="2023-12" db="EMBL/GenBank/DDBJ databases">
        <authorList>
            <person name="Sun Q."/>
            <person name="Inoue M."/>
        </authorList>
    </citation>
    <scope>NUCLEOTIDE SEQUENCE</scope>
    <source>
        <strain evidence="9">JCM 12289</strain>
    </source>
</reference>
<dbReference type="GO" id="GO:0000271">
    <property type="term" value="P:polysaccharide biosynthetic process"/>
    <property type="evidence" value="ECO:0007669"/>
    <property type="project" value="InterPro"/>
</dbReference>
<dbReference type="EMBL" id="CP095005">
    <property type="protein sequence ID" value="UOO94363.1"/>
    <property type="molecule type" value="Genomic_DNA"/>
</dbReference>
<proteinExistence type="inferred from homology"/>
<dbReference type="GeneID" id="71762248"/>
<dbReference type="PANTHER" id="PTHR43491">
    <property type="entry name" value="UDP-N-ACETYL-D-MANNOSAMINE DEHYDROGENASE"/>
    <property type="match status" value="1"/>
</dbReference>
<evidence type="ECO:0000313" key="11">
    <source>
        <dbReference type="Proteomes" id="UP000830542"/>
    </source>
</evidence>
<dbReference type="GO" id="GO:0089714">
    <property type="term" value="F:UDP-N-acetyl-D-mannosamine dehydrogenase activity"/>
    <property type="evidence" value="ECO:0007669"/>
    <property type="project" value="UniProtKB-EC"/>
</dbReference>
<reference evidence="9" key="1">
    <citation type="journal article" date="2014" name="Int. J. Syst. Evol. Microbiol.">
        <title>Complete genome sequence of Corynebacterium casei LMG S-19264T (=DSM 44701T), isolated from a smear-ripened cheese.</title>
        <authorList>
            <consortium name="US DOE Joint Genome Institute (JGI-PGF)"/>
            <person name="Walter F."/>
            <person name="Albersmeier A."/>
            <person name="Kalinowski J."/>
            <person name="Ruckert C."/>
        </authorList>
    </citation>
    <scope>NUCLEOTIDE SEQUENCE</scope>
    <source>
        <strain evidence="9">JCM 12289</strain>
    </source>
</reference>
<dbReference type="InterPro" id="IPR014026">
    <property type="entry name" value="UDP-Glc/GDP-Man_DH_dimer"/>
</dbReference>
<comment type="catalytic activity">
    <reaction evidence="6">
        <text>UDP-N-acetyl-alpha-D-mannosamine + 2 NAD(+) + H2O = UDP-N-acetyl-alpha-D-mannosaminouronate + 2 NADH + 3 H(+)</text>
        <dbReference type="Rhea" id="RHEA:25780"/>
        <dbReference type="ChEBI" id="CHEBI:15377"/>
        <dbReference type="ChEBI" id="CHEBI:15378"/>
        <dbReference type="ChEBI" id="CHEBI:57540"/>
        <dbReference type="ChEBI" id="CHEBI:57945"/>
        <dbReference type="ChEBI" id="CHEBI:68623"/>
        <dbReference type="ChEBI" id="CHEBI:70731"/>
        <dbReference type="EC" id="1.1.1.336"/>
    </reaction>
</comment>
<evidence type="ECO:0000256" key="2">
    <source>
        <dbReference type="ARBA" id="ARBA00016796"/>
    </source>
</evidence>
<dbReference type="EMBL" id="BAAADN010000002">
    <property type="protein sequence ID" value="GAA0449937.1"/>
    <property type="molecule type" value="Genomic_DNA"/>
</dbReference>
<evidence type="ECO:0000256" key="3">
    <source>
        <dbReference type="ARBA" id="ARBA00023002"/>
    </source>
</evidence>
<reference evidence="10" key="2">
    <citation type="submission" date="2022-04" db="EMBL/GenBank/DDBJ databases">
        <title>Sequencing and genomic assembly of Halococcus dombrowskii.</title>
        <authorList>
            <person name="Lim S.W."/>
            <person name="MacLea K.S."/>
        </authorList>
    </citation>
    <scope>NUCLEOTIDE SEQUENCE</scope>
    <source>
        <strain evidence="10">H4</strain>
    </source>
</reference>
<evidence type="ECO:0000256" key="1">
    <source>
        <dbReference type="ARBA" id="ARBA00012935"/>
    </source>
</evidence>
<dbReference type="SMART" id="SM00984">
    <property type="entry name" value="UDPG_MGDP_dh_C"/>
    <property type="match status" value="1"/>
</dbReference>
<dbReference type="Pfam" id="PF00984">
    <property type="entry name" value="UDPG_MGDP_dh"/>
    <property type="match status" value="1"/>
</dbReference>
<keyword evidence="4" id="KW-0520">NAD</keyword>
<dbReference type="InterPro" id="IPR001732">
    <property type="entry name" value="UDP-Glc/GDP-Man_DH_N"/>
</dbReference>
<dbReference type="SUPFAM" id="SSF48179">
    <property type="entry name" value="6-phosphogluconate dehydrogenase C-terminal domain-like"/>
    <property type="match status" value="1"/>
</dbReference>
<dbReference type="EC" id="1.1.1.336" evidence="1"/>
<dbReference type="InterPro" id="IPR028359">
    <property type="entry name" value="UDP_ManNAc/GlcNAc_DH"/>
</dbReference>
<dbReference type="Gene3D" id="3.40.50.720">
    <property type="entry name" value="NAD(P)-binding Rossmann-like Domain"/>
    <property type="match status" value="2"/>
</dbReference>
<keyword evidence="11" id="KW-1185">Reference proteome</keyword>
<dbReference type="Pfam" id="PF03720">
    <property type="entry name" value="UDPG_MGDP_dh_C"/>
    <property type="match status" value="1"/>
</dbReference>
<protein>
    <recommendedName>
        <fullName evidence="2">UDP-N-acetyl-D-mannosamine dehydrogenase</fullName>
        <ecNumber evidence="1">1.1.1.336</ecNumber>
    </recommendedName>
    <alternativeName>
        <fullName evidence="5">UDP-ManNAc 6-dehydrogenase</fullName>
    </alternativeName>
</protein>
<keyword evidence="3" id="KW-0560">Oxidoreductase</keyword>
<evidence type="ECO:0000256" key="4">
    <source>
        <dbReference type="ARBA" id="ARBA00023027"/>
    </source>
</evidence>
<dbReference type="InterPro" id="IPR008927">
    <property type="entry name" value="6-PGluconate_DH-like_C_sf"/>
</dbReference>
<evidence type="ECO:0000313" key="10">
    <source>
        <dbReference type="EMBL" id="UOO94363.1"/>
    </source>
</evidence>
<dbReference type="AlphaFoldDB" id="A0AAV3SBF2"/>
<dbReference type="PIRSF" id="PIRSF500136">
    <property type="entry name" value="UDP_ManNAc_DH"/>
    <property type="match status" value="1"/>
</dbReference>
<evidence type="ECO:0000256" key="6">
    <source>
        <dbReference type="ARBA" id="ARBA00049130"/>
    </source>
</evidence>
<dbReference type="PANTHER" id="PTHR43491:SF5">
    <property type="entry name" value="UDP-N-ACETYL-D-MANNOSAMINE DEHYDROGENASE"/>
    <property type="match status" value="1"/>
</dbReference>
<dbReference type="RefSeq" id="WP_244699899.1">
    <property type="nucleotide sequence ID" value="NZ_BAAADN010000002.1"/>
</dbReference>
<dbReference type="InterPro" id="IPR036291">
    <property type="entry name" value="NAD(P)-bd_dom_sf"/>
</dbReference>
<dbReference type="NCBIfam" id="TIGR03026">
    <property type="entry name" value="NDP-sugDHase"/>
    <property type="match status" value="1"/>
</dbReference>
<name>A0AAV3SBF2_HALDO</name>
<feature type="domain" description="UDP-glucose/GDP-mannose dehydrogenase C-terminal" evidence="8">
    <location>
        <begin position="341"/>
        <end position="436"/>
    </location>
</feature>
<evidence type="ECO:0000313" key="12">
    <source>
        <dbReference type="Proteomes" id="UP001500962"/>
    </source>
</evidence>
<dbReference type="Proteomes" id="UP000830542">
    <property type="component" value="Chromosome"/>
</dbReference>
<accession>A0AAV3SBF2</accession>